<evidence type="ECO:0000313" key="2">
    <source>
        <dbReference type="Proteomes" id="UP000035218"/>
    </source>
</evidence>
<dbReference type="Proteomes" id="UP000035218">
    <property type="component" value="Unassembled WGS sequence"/>
</dbReference>
<dbReference type="EMBL" id="LDCN01000013">
    <property type="protein sequence ID" value="KLH96005.1"/>
    <property type="molecule type" value="Genomic_DNA"/>
</dbReference>
<comment type="caution">
    <text evidence="1">The sequence shown here is derived from an EMBL/GenBank/DDBJ whole genome shotgun (WGS) entry which is preliminary data.</text>
</comment>
<name>A0A837KFN6_9BACL</name>
<accession>A0A837KFN6</accession>
<organism evidence="1 2">
    <name type="scientific">Brevibacillus formosus</name>
    <dbReference type="NCBI Taxonomy" id="54913"/>
    <lineage>
        <taxon>Bacteria</taxon>
        <taxon>Bacillati</taxon>
        <taxon>Bacillota</taxon>
        <taxon>Bacilli</taxon>
        <taxon>Bacillales</taxon>
        <taxon>Paenibacillaceae</taxon>
        <taxon>Brevibacillus</taxon>
    </lineage>
</organism>
<dbReference type="RefSeq" id="WP_047074540.1">
    <property type="nucleotide sequence ID" value="NZ_LDCN01000013.1"/>
</dbReference>
<proteinExistence type="predicted"/>
<dbReference type="GeneID" id="87589267"/>
<gene>
    <name evidence="1" type="ORF">AA984_27360</name>
</gene>
<evidence type="ECO:0000313" key="1">
    <source>
        <dbReference type="EMBL" id="KLH96005.1"/>
    </source>
</evidence>
<feature type="non-terminal residue" evidence="1">
    <location>
        <position position="1"/>
    </location>
</feature>
<dbReference type="AlphaFoldDB" id="A0A837KFN6"/>
<reference evidence="1 2" key="1">
    <citation type="submission" date="2015-05" db="EMBL/GenBank/DDBJ databases">
        <title>Genome sequencing project for genomic taxonomy and phylogenomics of Bacillus-like bacteria.</title>
        <authorList>
            <person name="Liu B."/>
            <person name="Wang J."/>
            <person name="Zhu Y."/>
            <person name="Liu G."/>
            <person name="Chen Q."/>
            <person name="Chen Z."/>
            <person name="Lan J."/>
            <person name="Che J."/>
            <person name="Ge C."/>
            <person name="Shi H."/>
            <person name="Pan Z."/>
            <person name="Liu X."/>
        </authorList>
    </citation>
    <scope>NUCLEOTIDE SEQUENCE [LARGE SCALE GENOMIC DNA]</scope>
    <source>
        <strain evidence="1 2">DSM 9885</strain>
    </source>
</reference>
<sequence>KAGKSFNDRLINAFAVQFSKSIFVERFISYHVRRLRVKKFFIESRFLFSYFVVVLGDKE</sequence>
<protein>
    <submittedName>
        <fullName evidence="1">Uncharacterized protein</fullName>
    </submittedName>
</protein>